<sequence length="227" mass="25617">MIQEELVQIQELNEEIGRLLIEIARKSIKEEFKLDKLDLSKYDNPILDKKGLAFVTLEKIAYNTSSLRGCIGYVEAVAPLKQIAASAAKAAAFSDPRFNPLQEDELANIIIEVTVLTKPEEIKVKDRWDLPKIIKVGEDGLIVEKGILHSGLLLPQVPMEYCWDEETFLAETCIKASLEPDCWLDSSVRIKRFHGIIFKETKPNGSDIIVIKPSDIKCKLNELINNL</sequence>
<reference evidence="14 25" key="4">
    <citation type="journal article" date="2020" name="Nat. Commun.">
        <title>The structures of two archaeal type IV pili illuminate evolutionary relationships.</title>
        <authorList>
            <person name="Wang F."/>
            <person name="Baquero D.P."/>
            <person name="Su Z."/>
            <person name="Beltran L.C."/>
            <person name="Prangishvili D."/>
            <person name="Krupovic M."/>
            <person name="Egelman E.H."/>
        </authorList>
    </citation>
    <scope>NUCLEOTIDE SEQUENCE [LARGE SCALE GENOMIC DNA]</scope>
    <source>
        <strain evidence="14 25">POZ149</strain>
    </source>
</reference>
<dbReference type="EMBL" id="CP033237">
    <property type="protein sequence ID" value="AZF73228.1"/>
    <property type="molecule type" value="Genomic_DNA"/>
</dbReference>
<name>A0A0E3MFN7_SACSO</name>
<dbReference type="Proteomes" id="UP000282269">
    <property type="component" value="Chromosome"/>
</dbReference>
<dbReference type="Proteomes" id="UP000273443">
    <property type="component" value="Chromosome"/>
</dbReference>
<reference evidence="15 16" key="1">
    <citation type="journal article" date="2015" name="Genome Announc.">
        <title>Complete Genome Sequence of Sulfolobus solfataricus Strain 98/2 and Evolved Derivatives.</title>
        <authorList>
            <person name="McCarthy S."/>
            <person name="Gradnigo J."/>
            <person name="Johnson T."/>
            <person name="Payne S."/>
            <person name="Lipzen A."/>
            <person name="Martin J."/>
            <person name="Schackwitz W."/>
            <person name="Moriyama E."/>
            <person name="Blum P."/>
        </authorList>
    </citation>
    <scope>NUCLEOTIDE SEQUENCE [LARGE SCALE GENOMIC DNA]</scope>
    <source>
        <strain evidence="15">98/2 SULC</strain>
        <strain evidence="4">SARC-B</strain>
        <strain evidence="5">SARC-C</strain>
        <strain evidence="6 17">SULA</strain>
        <strain evidence="16">SULB</strain>
    </source>
</reference>
<evidence type="ECO:0000313" key="18">
    <source>
        <dbReference type="Proteomes" id="UP000267993"/>
    </source>
</evidence>
<dbReference type="EMBL" id="CP033240">
    <property type="protein sequence ID" value="AZF81066.1"/>
    <property type="molecule type" value="Genomic_DNA"/>
</dbReference>
<evidence type="ECO:0000313" key="15">
    <source>
        <dbReference type="Proteomes" id="UP000033057"/>
    </source>
</evidence>
<evidence type="ECO:0000256" key="2">
    <source>
        <dbReference type="SAM" id="Coils"/>
    </source>
</evidence>
<dbReference type="EMBL" id="CP011056">
    <property type="protein sequence ID" value="AKA76217.1"/>
    <property type="molecule type" value="Genomic_DNA"/>
</dbReference>
<gene>
    <name evidence="6" type="primary">amrA</name>
    <name evidence="14" type="ORF">HFC64_12455</name>
    <name evidence="6" type="ORF">SULA_1210</name>
    <name evidence="4" type="ORF">SULB_1211</name>
    <name evidence="5" type="ORF">SULC_1209</name>
    <name evidence="7" type="ORF">SULG_05980</name>
    <name evidence="8" type="ORF">SULH_05980</name>
    <name evidence="9" type="ORF">SULI_05980</name>
    <name evidence="10" type="ORF">SULM_05980</name>
    <name evidence="11" type="ORF">SULN_05980</name>
    <name evidence="12" type="ORF">SULO_05990</name>
    <name evidence="13" type="ORF">SULZ_06225</name>
</gene>
<organism evidence="6 17">
    <name type="scientific">Saccharolobus solfataricus</name>
    <name type="common">Sulfolobus solfataricus</name>
    <dbReference type="NCBI Taxonomy" id="2287"/>
    <lineage>
        <taxon>Archaea</taxon>
        <taxon>Thermoproteota</taxon>
        <taxon>Thermoprotei</taxon>
        <taxon>Sulfolobales</taxon>
        <taxon>Sulfolobaceae</taxon>
        <taxon>Saccharolobus</taxon>
    </lineage>
</organism>
<dbReference type="InterPro" id="IPR002733">
    <property type="entry name" value="AMMECR1_domain"/>
</dbReference>
<evidence type="ECO:0000313" key="20">
    <source>
        <dbReference type="Proteomes" id="UP000273194"/>
    </source>
</evidence>
<evidence type="ECO:0000313" key="22">
    <source>
        <dbReference type="Proteomes" id="UP000275843"/>
    </source>
</evidence>
<dbReference type="KEGG" id="ssol:SULB_1211"/>
<dbReference type="Proteomes" id="UP000275843">
    <property type="component" value="Chromosome"/>
</dbReference>
<dbReference type="NCBIfam" id="TIGR04335">
    <property type="entry name" value="AmmeMemoSam_A"/>
    <property type="match status" value="1"/>
</dbReference>
<evidence type="ECO:0000313" key="9">
    <source>
        <dbReference type="EMBL" id="AZF73228.1"/>
    </source>
</evidence>
<evidence type="ECO:0000313" key="4">
    <source>
        <dbReference type="EMBL" id="AKA73519.1"/>
    </source>
</evidence>
<feature type="coiled-coil region" evidence="2">
    <location>
        <begin position="2"/>
        <end position="29"/>
    </location>
</feature>
<dbReference type="Pfam" id="PF01871">
    <property type="entry name" value="AMMECR1"/>
    <property type="match status" value="1"/>
</dbReference>
<proteinExistence type="inferred from homology"/>
<evidence type="ECO:0000313" key="6">
    <source>
        <dbReference type="EMBL" id="AKA78909.1"/>
    </source>
</evidence>
<dbReference type="InterPro" id="IPR027485">
    <property type="entry name" value="AMMECR1_N"/>
</dbReference>
<dbReference type="Proteomes" id="UP000269431">
    <property type="component" value="Chromosome"/>
</dbReference>
<dbReference type="PROSITE" id="PS51112">
    <property type="entry name" value="AMMECR1"/>
    <property type="match status" value="1"/>
</dbReference>
<dbReference type="KEGG" id="ssoa:SULA_1210"/>
<keyword evidence="2" id="KW-0175">Coiled coil</keyword>
<dbReference type="EMBL" id="CP033235">
    <property type="protein sequence ID" value="AZF67988.1"/>
    <property type="molecule type" value="Genomic_DNA"/>
</dbReference>
<dbReference type="OrthoDB" id="25187at2157"/>
<dbReference type="Gene3D" id="3.30.1490.150">
    <property type="entry name" value="Hypothetical protein ph0010, domain 2"/>
    <property type="match status" value="1"/>
</dbReference>
<reference evidence="18 19" key="2">
    <citation type="journal article" date="2018" name="Proc. Natl. Acad. Sci. U.S.A.">
        <title>Nonmutational mechanism of inheritance in the Archaeon Sulfolobus solfataricus.</title>
        <authorList>
            <person name="Payne S."/>
            <person name="McCarthy S."/>
            <person name="Johnson T."/>
            <person name="North E."/>
            <person name="Blum P."/>
        </authorList>
    </citation>
    <scope>NUCLEOTIDE SEQUENCE [LARGE SCALE GENOMIC DNA]</scope>
    <source>
        <strain evidence="8 18">SARC-H</strain>
        <strain evidence="9 22">SARC-I</strain>
        <strain evidence="11 23">SARC-N</strain>
        <strain evidence="12 24">SARC-O</strain>
        <strain evidence="13 19">SUL120</strain>
        <strain evidence="7 20">SULG</strain>
        <strain evidence="10 21">SULM</strain>
    </source>
</reference>
<dbReference type="InterPro" id="IPR036071">
    <property type="entry name" value="AMMECR1_dom_sf"/>
</dbReference>
<dbReference type="AlphaFoldDB" id="A0A0E3MFN7"/>
<dbReference type="PANTHER" id="PTHR13016:SF0">
    <property type="entry name" value="AMME SYNDROME CANDIDATE GENE 1 PROTEIN"/>
    <property type="match status" value="1"/>
</dbReference>
<dbReference type="KEGG" id="ssof:SULC_1209"/>
<accession>A0A0E3MFN7</accession>
<evidence type="ECO:0000313" key="24">
    <source>
        <dbReference type="Proteomes" id="UP000282269"/>
    </source>
</evidence>
<dbReference type="EMBL" id="CP033236">
    <property type="protein sequence ID" value="AZF70608.1"/>
    <property type="molecule type" value="Genomic_DNA"/>
</dbReference>
<dbReference type="Proteomes" id="UP000594632">
    <property type="component" value="Chromosome"/>
</dbReference>
<evidence type="ECO:0000313" key="7">
    <source>
        <dbReference type="EMBL" id="AZF67988.1"/>
    </source>
</evidence>
<dbReference type="Proteomes" id="UP000278715">
    <property type="component" value="Chromosome"/>
</dbReference>
<evidence type="ECO:0000313" key="13">
    <source>
        <dbReference type="EMBL" id="AZF83704.1"/>
    </source>
</evidence>
<dbReference type="Gene3D" id="3.30.700.20">
    <property type="entry name" value="Hypothetical protein ph0010, domain 1"/>
    <property type="match status" value="1"/>
</dbReference>
<dbReference type="InterPro" id="IPR027623">
    <property type="entry name" value="AmmeMemoSam_A"/>
</dbReference>
<evidence type="ECO:0000259" key="3">
    <source>
        <dbReference type="PROSITE" id="PS51112"/>
    </source>
</evidence>
<dbReference type="EMBL" id="CP033239">
    <property type="protein sequence ID" value="AZF78460.1"/>
    <property type="molecule type" value="Genomic_DNA"/>
</dbReference>
<dbReference type="EMBL" id="CP033241">
    <property type="protein sequence ID" value="AZF83704.1"/>
    <property type="molecule type" value="Genomic_DNA"/>
</dbReference>
<evidence type="ECO:0000313" key="5">
    <source>
        <dbReference type="EMBL" id="AKA76217.1"/>
    </source>
</evidence>
<evidence type="ECO:0000313" key="16">
    <source>
        <dbReference type="Proteomes" id="UP000033085"/>
    </source>
</evidence>
<evidence type="ECO:0000313" key="11">
    <source>
        <dbReference type="EMBL" id="AZF78460.1"/>
    </source>
</evidence>
<evidence type="ECO:0000313" key="25">
    <source>
        <dbReference type="Proteomes" id="UP000594632"/>
    </source>
</evidence>
<evidence type="ECO:0000313" key="17">
    <source>
        <dbReference type="Proteomes" id="UP000033106"/>
    </source>
</evidence>
<evidence type="ECO:0000313" key="14">
    <source>
        <dbReference type="EMBL" id="QPG50507.1"/>
    </source>
</evidence>
<evidence type="ECO:0000256" key="1">
    <source>
        <dbReference type="HAMAP-Rule" id="MF_00645"/>
    </source>
</evidence>
<dbReference type="Proteomes" id="UP000267993">
    <property type="component" value="Chromosome"/>
</dbReference>
<dbReference type="GeneID" id="44129162"/>
<evidence type="ECO:0000313" key="12">
    <source>
        <dbReference type="EMBL" id="AZF81066.1"/>
    </source>
</evidence>
<dbReference type="Proteomes" id="UP000033085">
    <property type="component" value="Chromosome"/>
</dbReference>
<dbReference type="SUPFAM" id="SSF143447">
    <property type="entry name" value="AMMECR1-like"/>
    <property type="match status" value="1"/>
</dbReference>
<dbReference type="Proteomes" id="UP000033057">
    <property type="component" value="Chromosome"/>
</dbReference>
<dbReference type="InterPro" id="IPR023473">
    <property type="entry name" value="AMMECR1"/>
</dbReference>
<dbReference type="EMBL" id="CP011057">
    <property type="protein sequence ID" value="AKA78909.1"/>
    <property type="molecule type" value="Genomic_DNA"/>
</dbReference>
<reference evidence="6" key="3">
    <citation type="submission" date="2018-10" db="EMBL/GenBank/DDBJ databases">
        <authorList>
            <person name="McCarthy S."/>
            <person name="Gradnigo J."/>
            <person name="Johnson T."/>
            <person name="Payne S."/>
            <person name="Lipzen A."/>
            <person name="Schackwitz W."/>
            <person name="Martin J."/>
            <person name="Moriyama E."/>
            <person name="Blum P."/>
        </authorList>
    </citation>
    <scope>NUCLEOTIDE SEQUENCE</scope>
    <source>
        <strain evidence="4">SARC-B</strain>
        <strain evidence="5">SARC-C</strain>
        <strain evidence="6">SULA</strain>
    </source>
</reference>
<dbReference type="EMBL" id="CP033238">
    <property type="protein sequence ID" value="AZF75853.1"/>
    <property type="molecule type" value="Genomic_DNA"/>
</dbReference>
<evidence type="ECO:0000313" key="21">
    <source>
        <dbReference type="Proteomes" id="UP000273443"/>
    </source>
</evidence>
<evidence type="ECO:0000313" key="19">
    <source>
        <dbReference type="Proteomes" id="UP000269431"/>
    </source>
</evidence>
<dbReference type="SMR" id="A0A0E3MFN7"/>
<dbReference type="EMBL" id="CP050869">
    <property type="protein sequence ID" value="QPG50507.1"/>
    <property type="molecule type" value="Genomic_DNA"/>
</dbReference>
<dbReference type="Proteomes" id="UP000033106">
    <property type="component" value="Chromosome"/>
</dbReference>
<dbReference type="GeneID" id="1455349"/>
<dbReference type="EMBL" id="CP011055">
    <property type="protein sequence ID" value="AKA73519.1"/>
    <property type="molecule type" value="Genomic_DNA"/>
</dbReference>
<dbReference type="InterPro" id="IPR023472">
    <property type="entry name" value="Uncharacterised_MJ0810"/>
</dbReference>
<dbReference type="PANTHER" id="PTHR13016">
    <property type="entry name" value="AMMECR1 HOMOLOG"/>
    <property type="match status" value="1"/>
</dbReference>
<dbReference type="RefSeq" id="WP_009990431.1">
    <property type="nucleotide sequence ID" value="NZ_CP011055.2"/>
</dbReference>
<dbReference type="NCBIfam" id="TIGR00296">
    <property type="entry name" value="TIGR00296 family protein"/>
    <property type="match status" value="1"/>
</dbReference>
<dbReference type="HAMAP" id="MF_00645">
    <property type="entry name" value="AMMECR1"/>
    <property type="match status" value="1"/>
</dbReference>
<dbReference type="Proteomes" id="UP000273194">
    <property type="component" value="Chromosome"/>
</dbReference>
<protein>
    <recommendedName>
        <fullName evidence="1">Protein HFC64_12455</fullName>
    </recommendedName>
</protein>
<evidence type="ECO:0000313" key="10">
    <source>
        <dbReference type="EMBL" id="AZF75853.1"/>
    </source>
</evidence>
<dbReference type="PATRIC" id="fig|2287.6.peg.1269"/>
<evidence type="ECO:0000313" key="8">
    <source>
        <dbReference type="EMBL" id="AZF70608.1"/>
    </source>
</evidence>
<evidence type="ECO:0000313" key="23">
    <source>
        <dbReference type="Proteomes" id="UP000278715"/>
    </source>
</evidence>
<feature type="domain" description="AMMECR1" evidence="3">
    <location>
        <begin position="15"/>
        <end position="209"/>
    </location>
</feature>